<dbReference type="Proteomes" id="UP000192247">
    <property type="component" value="Unassembled WGS sequence"/>
</dbReference>
<organism evidence="9 10">
    <name type="scientific">Tropilaelaps mercedesae</name>
    <dbReference type="NCBI Taxonomy" id="418985"/>
    <lineage>
        <taxon>Eukaryota</taxon>
        <taxon>Metazoa</taxon>
        <taxon>Ecdysozoa</taxon>
        <taxon>Arthropoda</taxon>
        <taxon>Chelicerata</taxon>
        <taxon>Arachnida</taxon>
        <taxon>Acari</taxon>
        <taxon>Parasitiformes</taxon>
        <taxon>Mesostigmata</taxon>
        <taxon>Gamasina</taxon>
        <taxon>Dermanyssoidea</taxon>
        <taxon>Laelapidae</taxon>
        <taxon>Tropilaelaps</taxon>
    </lineage>
</organism>
<dbReference type="PROSITE" id="PS00027">
    <property type="entry name" value="HOMEOBOX_1"/>
    <property type="match status" value="1"/>
</dbReference>
<feature type="region of interest" description="Disordered" evidence="7">
    <location>
        <begin position="318"/>
        <end position="406"/>
    </location>
</feature>
<evidence type="ECO:0000256" key="7">
    <source>
        <dbReference type="SAM" id="MobiDB-lite"/>
    </source>
</evidence>
<evidence type="ECO:0000256" key="2">
    <source>
        <dbReference type="ARBA" id="ARBA00023125"/>
    </source>
</evidence>
<dbReference type="SUPFAM" id="SSF46689">
    <property type="entry name" value="Homeodomain-like"/>
    <property type="match status" value="1"/>
</dbReference>
<evidence type="ECO:0000256" key="6">
    <source>
        <dbReference type="RuleBase" id="RU000682"/>
    </source>
</evidence>
<evidence type="ECO:0000259" key="8">
    <source>
        <dbReference type="PROSITE" id="PS50071"/>
    </source>
</evidence>
<dbReference type="InterPro" id="IPR001356">
    <property type="entry name" value="HD"/>
</dbReference>
<dbReference type="FunFam" id="1.10.10.60:FF:000679">
    <property type="entry name" value="Homeobox protein aristaless"/>
    <property type="match status" value="1"/>
</dbReference>
<comment type="subcellular location">
    <subcellularLocation>
        <location evidence="1 5 6">Nucleus</location>
    </subcellularLocation>
</comment>
<dbReference type="GO" id="GO:0005634">
    <property type="term" value="C:nucleus"/>
    <property type="evidence" value="ECO:0007669"/>
    <property type="project" value="UniProtKB-SubCell"/>
</dbReference>
<dbReference type="PANTHER" id="PTHR24329:SF543">
    <property type="entry name" value="FI01017P-RELATED"/>
    <property type="match status" value="1"/>
</dbReference>
<dbReference type="SMART" id="SM00389">
    <property type="entry name" value="HOX"/>
    <property type="match status" value="1"/>
</dbReference>
<evidence type="ECO:0000256" key="5">
    <source>
        <dbReference type="PROSITE-ProRule" id="PRU00108"/>
    </source>
</evidence>
<feature type="compositionally biased region" description="Low complexity" evidence="7">
    <location>
        <begin position="348"/>
        <end position="406"/>
    </location>
</feature>
<gene>
    <name evidence="9" type="ORF">BIW11_14289</name>
</gene>
<evidence type="ECO:0000256" key="4">
    <source>
        <dbReference type="ARBA" id="ARBA00023242"/>
    </source>
</evidence>
<dbReference type="CDD" id="cd00086">
    <property type="entry name" value="homeodomain"/>
    <property type="match status" value="1"/>
</dbReference>
<accession>A0A1V9WY98</accession>
<feature type="compositionally biased region" description="Polar residues" evidence="7">
    <location>
        <begin position="325"/>
        <end position="336"/>
    </location>
</feature>
<evidence type="ECO:0000256" key="3">
    <source>
        <dbReference type="ARBA" id="ARBA00023155"/>
    </source>
</evidence>
<feature type="domain" description="Homeobox" evidence="8">
    <location>
        <begin position="23"/>
        <end position="77"/>
    </location>
</feature>
<dbReference type="AlphaFoldDB" id="A0A1V9WY98"/>
<keyword evidence="3 5" id="KW-0371">Homeobox</keyword>
<dbReference type="Pfam" id="PF00046">
    <property type="entry name" value="Homeodomain"/>
    <property type="match status" value="1"/>
</dbReference>
<dbReference type="InParanoid" id="A0A1V9WY98"/>
<evidence type="ECO:0000256" key="1">
    <source>
        <dbReference type="ARBA" id="ARBA00004123"/>
    </source>
</evidence>
<keyword evidence="2 5" id="KW-0238">DNA-binding</keyword>
<proteinExistence type="predicted"/>
<dbReference type="PANTHER" id="PTHR24329">
    <property type="entry name" value="HOMEOBOX PROTEIN ARISTALESS"/>
    <property type="match status" value="1"/>
</dbReference>
<dbReference type="InterPro" id="IPR017970">
    <property type="entry name" value="Homeobox_CS"/>
</dbReference>
<dbReference type="STRING" id="418985.A0A1V9WY98"/>
<feature type="non-terminal residue" evidence="9">
    <location>
        <position position="406"/>
    </location>
</feature>
<dbReference type="EMBL" id="MNPL01033331">
    <property type="protein sequence ID" value="OQR66233.1"/>
    <property type="molecule type" value="Genomic_DNA"/>
</dbReference>
<dbReference type="GO" id="GO:0000977">
    <property type="term" value="F:RNA polymerase II transcription regulatory region sequence-specific DNA binding"/>
    <property type="evidence" value="ECO:0007669"/>
    <property type="project" value="TreeGrafter"/>
</dbReference>
<feature type="compositionally biased region" description="Low complexity" evidence="7">
    <location>
        <begin position="122"/>
        <end position="159"/>
    </location>
</feature>
<protein>
    <recommendedName>
        <fullName evidence="8">Homeobox domain-containing protein</fullName>
    </recommendedName>
</protein>
<comment type="caution">
    <text evidence="9">The sequence shown here is derived from an EMBL/GenBank/DDBJ whole genome shotgun (WGS) entry which is preliminary data.</text>
</comment>
<name>A0A1V9WY98_9ACAR</name>
<reference evidence="9 10" key="1">
    <citation type="journal article" date="2017" name="Gigascience">
        <title>Draft genome of the honey bee ectoparasitic mite, Tropilaelaps mercedesae, is shaped by the parasitic life history.</title>
        <authorList>
            <person name="Dong X."/>
            <person name="Armstrong S.D."/>
            <person name="Xia D."/>
            <person name="Makepeace B.L."/>
            <person name="Darby A.C."/>
            <person name="Kadowaki T."/>
        </authorList>
    </citation>
    <scope>NUCLEOTIDE SEQUENCE [LARGE SCALE GENOMIC DNA]</scope>
    <source>
        <strain evidence="9">Wuxi-XJTLU</strain>
    </source>
</reference>
<dbReference type="PROSITE" id="PS50071">
    <property type="entry name" value="HOMEOBOX_2"/>
    <property type="match status" value="1"/>
</dbReference>
<evidence type="ECO:0000313" key="9">
    <source>
        <dbReference type="EMBL" id="OQR66233.1"/>
    </source>
</evidence>
<dbReference type="GO" id="GO:0000981">
    <property type="term" value="F:DNA-binding transcription factor activity, RNA polymerase II-specific"/>
    <property type="evidence" value="ECO:0007669"/>
    <property type="project" value="InterPro"/>
</dbReference>
<sequence>MPLPLIVMKHKSEILVSITLIFRTTFTSFQLEELERAFQRAPYPDVFAREDLALRLNLSESRVQVWFQNRRAKWRKREPPRKNNFLQMTAGVPRLQVACTLPPAPSSLASCASLAPLSSLAASSPAPSASPPTNTTTVVTQASSAAIPPSPSCGSASPSLGGPVVSCDQQQSLYQCAGTASTCGPCPPALPAFSSGGTFHDASWTHFGQHTFSPPMNSMTNVTTMASMSSMTSHSASAYDYDIYQQPSQTMPHLQYQDDLALSAAMSPHGGSGCMSPLSASLSPLGQWGGQALQEAPLASLAPLSNCMGGSSLPISMSPPLHALHQQQQGHSSSPTLLFDNRGPSDISAGQAQQQQQQGQPPQGGHSGAQTPQPGTPGNQPAPHNGPQGSGQHSGVSSGAAGSLSP</sequence>
<keyword evidence="4 5" id="KW-0539">Nucleus</keyword>
<feature type="DNA-binding region" description="Homeobox" evidence="5">
    <location>
        <begin position="25"/>
        <end position="78"/>
    </location>
</feature>
<dbReference type="OrthoDB" id="6159439at2759"/>
<keyword evidence="10" id="KW-1185">Reference proteome</keyword>
<dbReference type="InterPro" id="IPR009057">
    <property type="entry name" value="Homeodomain-like_sf"/>
</dbReference>
<dbReference type="InterPro" id="IPR050649">
    <property type="entry name" value="Paired_Homeobox_TFs"/>
</dbReference>
<feature type="region of interest" description="Disordered" evidence="7">
    <location>
        <begin position="122"/>
        <end position="161"/>
    </location>
</feature>
<evidence type="ECO:0000313" key="10">
    <source>
        <dbReference type="Proteomes" id="UP000192247"/>
    </source>
</evidence>
<dbReference type="Gene3D" id="1.10.10.60">
    <property type="entry name" value="Homeodomain-like"/>
    <property type="match status" value="1"/>
</dbReference>